<dbReference type="SMART" id="SM00065">
    <property type="entry name" value="GAF"/>
    <property type="match status" value="1"/>
</dbReference>
<dbReference type="InterPro" id="IPR001932">
    <property type="entry name" value="PPM-type_phosphatase-like_dom"/>
</dbReference>
<dbReference type="EC" id="3.1.3.16" evidence="4"/>
<accession>A0ABW1PFS0</accession>
<keyword evidence="1 4" id="KW-0378">Hydrolase</keyword>
<evidence type="ECO:0000313" key="4">
    <source>
        <dbReference type="EMBL" id="MFC6094006.1"/>
    </source>
</evidence>
<dbReference type="RefSeq" id="WP_380641759.1">
    <property type="nucleotide sequence ID" value="NZ_JBHSQO010000053.1"/>
</dbReference>
<name>A0ABW1PFS0_9PSEU</name>
<protein>
    <submittedName>
        <fullName evidence="4">PP2C family protein-serine/threonine phosphatase</fullName>
        <ecNumber evidence="4">3.1.3.16</ecNumber>
    </submittedName>
</protein>
<comment type="caution">
    <text evidence="4">The sequence shown here is derived from an EMBL/GenBank/DDBJ whole genome shotgun (WGS) entry which is preliminary data.</text>
</comment>
<dbReference type="InterPro" id="IPR029016">
    <property type="entry name" value="GAF-like_dom_sf"/>
</dbReference>
<dbReference type="Pfam" id="PF13185">
    <property type="entry name" value="GAF_2"/>
    <property type="match status" value="1"/>
</dbReference>
<dbReference type="InterPro" id="IPR003018">
    <property type="entry name" value="GAF"/>
</dbReference>
<reference evidence="5" key="1">
    <citation type="journal article" date="2019" name="Int. J. Syst. Evol. Microbiol.">
        <title>The Global Catalogue of Microorganisms (GCM) 10K type strain sequencing project: providing services to taxonomists for standard genome sequencing and annotation.</title>
        <authorList>
            <consortium name="The Broad Institute Genomics Platform"/>
            <consortium name="The Broad Institute Genome Sequencing Center for Infectious Disease"/>
            <person name="Wu L."/>
            <person name="Ma J."/>
        </authorList>
    </citation>
    <scope>NUCLEOTIDE SEQUENCE [LARGE SCALE GENOMIC DNA]</scope>
    <source>
        <strain evidence="5">CGMCC 4.7246</strain>
    </source>
</reference>
<feature type="domain" description="PPM-type phosphatase" evidence="3">
    <location>
        <begin position="180"/>
        <end position="392"/>
    </location>
</feature>
<organism evidence="4 5">
    <name type="scientific">Saccharothrix lopnurensis</name>
    <dbReference type="NCBI Taxonomy" id="1670621"/>
    <lineage>
        <taxon>Bacteria</taxon>
        <taxon>Bacillati</taxon>
        <taxon>Actinomycetota</taxon>
        <taxon>Actinomycetes</taxon>
        <taxon>Pseudonocardiales</taxon>
        <taxon>Pseudonocardiaceae</taxon>
        <taxon>Saccharothrix</taxon>
    </lineage>
</organism>
<dbReference type="EMBL" id="JBHSQO010000053">
    <property type="protein sequence ID" value="MFC6094006.1"/>
    <property type="molecule type" value="Genomic_DNA"/>
</dbReference>
<dbReference type="Pfam" id="PF07228">
    <property type="entry name" value="SpoIIE"/>
    <property type="match status" value="1"/>
</dbReference>
<dbReference type="GO" id="GO:0004722">
    <property type="term" value="F:protein serine/threonine phosphatase activity"/>
    <property type="evidence" value="ECO:0007669"/>
    <property type="project" value="UniProtKB-EC"/>
</dbReference>
<evidence type="ECO:0000259" key="2">
    <source>
        <dbReference type="SMART" id="SM00065"/>
    </source>
</evidence>
<dbReference type="PANTHER" id="PTHR43156:SF2">
    <property type="entry name" value="STAGE II SPORULATION PROTEIN E"/>
    <property type="match status" value="1"/>
</dbReference>
<dbReference type="InterPro" id="IPR052016">
    <property type="entry name" value="Bact_Sigma-Reg"/>
</dbReference>
<proteinExistence type="predicted"/>
<dbReference type="Proteomes" id="UP001596220">
    <property type="component" value="Unassembled WGS sequence"/>
</dbReference>
<dbReference type="PANTHER" id="PTHR43156">
    <property type="entry name" value="STAGE II SPORULATION PROTEIN E-RELATED"/>
    <property type="match status" value="1"/>
</dbReference>
<keyword evidence="5" id="KW-1185">Reference proteome</keyword>
<dbReference type="InterPro" id="IPR036457">
    <property type="entry name" value="PPM-type-like_dom_sf"/>
</dbReference>
<sequence length="399" mass="42358">MRLRVLEAITDSALRELDLDKLLEVMLWRVRDLFAVDTATVLLVDAAGGQLVAKAASGLEEEVFQGVRVPVGTGFAGRVAQTREPVLIEHVDESTVVNPLLWERGLRVLLGVPMLAQGDLAGVLHVGSTEPRRFTDAEVDLLQLVADRLAMAAHVHRSRSERAAAAMLQDSLLPGVLPTADGWEMAARYVPGTDSGVGGDWYDVFHLPDGRIGLVMGDVVGKGLPAAVVMGRLRSALRAYALEFDDPAEVLGRLDRKASHFETNTMATVAYAVIDPAAHGMDLALAGHLPPVLALPGREAVFADAPVGPPLGYDLAVTGRVSAHVDLPPGALAVLYTDGLVERHETDLDSRLEQLRLSVSPAAPETACVRIMASLVGDQPATDDVALVVLRHSPGPGAD</sequence>
<evidence type="ECO:0000259" key="3">
    <source>
        <dbReference type="SMART" id="SM00331"/>
    </source>
</evidence>
<evidence type="ECO:0000256" key="1">
    <source>
        <dbReference type="ARBA" id="ARBA00022801"/>
    </source>
</evidence>
<dbReference type="SMART" id="SM00331">
    <property type="entry name" value="PP2C_SIG"/>
    <property type="match status" value="1"/>
</dbReference>
<dbReference type="Gene3D" id="3.60.40.10">
    <property type="entry name" value="PPM-type phosphatase domain"/>
    <property type="match status" value="1"/>
</dbReference>
<dbReference type="SUPFAM" id="SSF55781">
    <property type="entry name" value="GAF domain-like"/>
    <property type="match status" value="1"/>
</dbReference>
<dbReference type="Gene3D" id="3.30.450.40">
    <property type="match status" value="1"/>
</dbReference>
<evidence type="ECO:0000313" key="5">
    <source>
        <dbReference type="Proteomes" id="UP001596220"/>
    </source>
</evidence>
<gene>
    <name evidence="4" type="ORF">ACFP3R_32465</name>
</gene>
<feature type="domain" description="GAF" evidence="2">
    <location>
        <begin position="18"/>
        <end position="163"/>
    </location>
</feature>